<dbReference type="PANTHER" id="PTHR32309">
    <property type="entry name" value="TYROSINE-PROTEIN KINASE"/>
    <property type="match status" value="1"/>
</dbReference>
<keyword evidence="11" id="KW-1185">Reference proteome</keyword>
<evidence type="ECO:0000313" key="11">
    <source>
        <dbReference type="Proteomes" id="UP000295066"/>
    </source>
</evidence>
<evidence type="ECO:0000259" key="9">
    <source>
        <dbReference type="Pfam" id="PF13807"/>
    </source>
</evidence>
<dbReference type="RefSeq" id="WP_133959253.1">
    <property type="nucleotide sequence ID" value="NZ_SORI01000038.1"/>
</dbReference>
<feature type="domain" description="Polysaccharide chain length determinant N-terminal" evidence="8">
    <location>
        <begin position="18"/>
        <end position="104"/>
    </location>
</feature>
<evidence type="ECO:0000256" key="6">
    <source>
        <dbReference type="SAM" id="Coils"/>
    </source>
</evidence>
<dbReference type="InterPro" id="IPR003856">
    <property type="entry name" value="LPS_length_determ_N"/>
</dbReference>
<evidence type="ECO:0000256" key="7">
    <source>
        <dbReference type="SAM" id="Phobius"/>
    </source>
</evidence>
<name>A0A4R8LY20_9BACT</name>
<proteinExistence type="predicted"/>
<evidence type="ECO:0000256" key="1">
    <source>
        <dbReference type="ARBA" id="ARBA00004651"/>
    </source>
</evidence>
<dbReference type="PANTHER" id="PTHR32309:SF13">
    <property type="entry name" value="FERRIC ENTEROBACTIN TRANSPORT PROTEIN FEPE"/>
    <property type="match status" value="1"/>
</dbReference>
<feature type="coiled-coil region" evidence="6">
    <location>
        <begin position="189"/>
        <end position="232"/>
    </location>
</feature>
<dbReference type="Pfam" id="PF02706">
    <property type="entry name" value="Wzz"/>
    <property type="match status" value="1"/>
</dbReference>
<reference evidence="10 11" key="1">
    <citation type="submission" date="2019-03" db="EMBL/GenBank/DDBJ databases">
        <title>Genomic Encyclopedia of Type Strains, Phase IV (KMG-IV): sequencing the most valuable type-strain genomes for metagenomic binning, comparative biology and taxonomic classification.</title>
        <authorList>
            <person name="Goeker M."/>
        </authorList>
    </citation>
    <scope>NUCLEOTIDE SEQUENCE [LARGE SCALE GENOMIC DNA]</scope>
    <source>
        <strain evidence="10 11">DSM 25964</strain>
    </source>
</reference>
<comment type="subcellular location">
    <subcellularLocation>
        <location evidence="1">Cell membrane</location>
        <topology evidence="1">Multi-pass membrane protein</topology>
    </subcellularLocation>
</comment>
<keyword evidence="2" id="KW-1003">Cell membrane</keyword>
<dbReference type="OrthoDB" id="3930at2"/>
<dbReference type="InterPro" id="IPR050445">
    <property type="entry name" value="Bact_polysacc_biosynth/exp"/>
</dbReference>
<evidence type="ECO:0000313" key="10">
    <source>
        <dbReference type="EMBL" id="TDY52106.1"/>
    </source>
</evidence>
<keyword evidence="6" id="KW-0175">Coiled coil</keyword>
<comment type="caution">
    <text evidence="10">The sequence shown here is derived from an EMBL/GenBank/DDBJ whole genome shotgun (WGS) entry which is preliminary data.</text>
</comment>
<evidence type="ECO:0000256" key="4">
    <source>
        <dbReference type="ARBA" id="ARBA00022989"/>
    </source>
</evidence>
<dbReference type="Pfam" id="PF13807">
    <property type="entry name" value="GNVR"/>
    <property type="match status" value="1"/>
</dbReference>
<feature type="transmembrane region" description="Helical" evidence="7">
    <location>
        <begin position="34"/>
        <end position="53"/>
    </location>
</feature>
<keyword evidence="5 7" id="KW-0472">Membrane</keyword>
<keyword evidence="4 7" id="KW-1133">Transmembrane helix</keyword>
<organism evidence="10 11">
    <name type="scientific">Aminivibrio pyruvatiphilus</name>
    <dbReference type="NCBI Taxonomy" id="1005740"/>
    <lineage>
        <taxon>Bacteria</taxon>
        <taxon>Thermotogati</taxon>
        <taxon>Synergistota</taxon>
        <taxon>Synergistia</taxon>
        <taxon>Synergistales</taxon>
        <taxon>Aminobacteriaceae</taxon>
        <taxon>Aminivibrio</taxon>
    </lineage>
</organism>
<protein>
    <submittedName>
        <fullName evidence="10">Uncharacterized protein involved in exopolysaccharide biosynthesis</fullName>
    </submittedName>
</protein>
<feature type="coiled-coil region" evidence="6">
    <location>
        <begin position="305"/>
        <end position="367"/>
    </location>
</feature>
<feature type="transmembrane region" description="Helical" evidence="7">
    <location>
        <begin position="401"/>
        <end position="424"/>
    </location>
</feature>
<dbReference type="InterPro" id="IPR032807">
    <property type="entry name" value="GNVR"/>
</dbReference>
<dbReference type="GO" id="GO:0005886">
    <property type="term" value="C:plasma membrane"/>
    <property type="evidence" value="ECO:0007669"/>
    <property type="project" value="UniProtKB-SubCell"/>
</dbReference>
<dbReference type="GO" id="GO:0004713">
    <property type="term" value="F:protein tyrosine kinase activity"/>
    <property type="evidence" value="ECO:0007669"/>
    <property type="project" value="TreeGrafter"/>
</dbReference>
<accession>A0A4R8LY20</accession>
<evidence type="ECO:0000256" key="2">
    <source>
        <dbReference type="ARBA" id="ARBA00022475"/>
    </source>
</evidence>
<sequence length="433" mass="48610">MTTDRSVQNTPAPYQDDDEIDLMDLFMALWKQKWVIVICAALFVAAGTTFALLTPKTYEAKTTLLILPPISRELTDDKNSGGQMFSSEIYKDLALAQDLLNDVIAEVYSGTEQPDAAAAQRNMSVSVNKASEKDTTGKLPFTLSVSLKGEDPAALTSFLSSWITHFTRRNAQLFSTRGTQSFEYISENFEIVKKDLKAAEDKLADYRKQHPIDFLENTLTTLKTLNKNYQEDISFKKRTLVSREAELIALKELIKEEPEIIILNRSPSNEMLLNVPRGTDSHKNENLIFRDEVINERHSILRNMITFAETEVQSLKASIADLEQHLKATEKEFNEKQVLLVESKKNIQRLEREEKALNDAYTNLAKKFQETRIAAAEAADPIRVIEQPVLPTSPVAPRKTLIVALSGVLGLFIGIFAALIVNMVKNRTASAKA</sequence>
<feature type="domain" description="Tyrosine-protein kinase G-rich" evidence="9">
    <location>
        <begin position="344"/>
        <end position="420"/>
    </location>
</feature>
<evidence type="ECO:0000256" key="3">
    <source>
        <dbReference type="ARBA" id="ARBA00022692"/>
    </source>
</evidence>
<dbReference type="Proteomes" id="UP000295066">
    <property type="component" value="Unassembled WGS sequence"/>
</dbReference>
<dbReference type="EMBL" id="SORI01000038">
    <property type="protein sequence ID" value="TDY52106.1"/>
    <property type="molecule type" value="Genomic_DNA"/>
</dbReference>
<dbReference type="AlphaFoldDB" id="A0A4R8LY20"/>
<gene>
    <name evidence="10" type="ORF">C8D99_1385</name>
</gene>
<evidence type="ECO:0000256" key="5">
    <source>
        <dbReference type="ARBA" id="ARBA00023136"/>
    </source>
</evidence>
<evidence type="ECO:0000259" key="8">
    <source>
        <dbReference type="Pfam" id="PF02706"/>
    </source>
</evidence>
<keyword evidence="3 7" id="KW-0812">Transmembrane</keyword>